<dbReference type="GO" id="GO:0009231">
    <property type="term" value="P:riboflavin biosynthetic process"/>
    <property type="evidence" value="ECO:0007669"/>
    <property type="project" value="InterPro"/>
</dbReference>
<sequence>MNRGALKAKTSKNLFIKGQVVPGRQQGRHLGFPTANIDTQHEELKNGVYGVLVHLRGLEHIGVMNVGVKPTFGSELSKTFEVHILDFNDVIYGETVQCDVIFRVRGEKKFPSIEFLKHQIKADTLQVKQRFQHMGYVSSEHTASKLGQARYLNLPDLQFFNWCHSQFRVNKGIYNTIDQWFYDEGIVNIHPRRVHIIAFLQFAQEGNERKTEKEGVLRFGAGGLTNQLREFMNGYEKKGEW</sequence>
<dbReference type="InterPro" id="IPR015865">
    <property type="entry name" value="Riboflavin_kinase_bac/euk"/>
</dbReference>
<evidence type="ECO:0000256" key="5">
    <source>
        <dbReference type="ARBA" id="ARBA00022741"/>
    </source>
</evidence>
<feature type="domain" description="Riboflavin kinase" evidence="8">
    <location>
        <begin position="13"/>
        <end position="132"/>
    </location>
</feature>
<keyword evidence="5" id="KW-0547">Nucleotide-binding</keyword>
<comment type="catalytic activity">
    <reaction evidence="7">
        <text>riboflavin + ATP = FMN + ADP + H(+)</text>
        <dbReference type="Rhea" id="RHEA:14357"/>
        <dbReference type="ChEBI" id="CHEBI:15378"/>
        <dbReference type="ChEBI" id="CHEBI:30616"/>
        <dbReference type="ChEBI" id="CHEBI:57986"/>
        <dbReference type="ChEBI" id="CHEBI:58210"/>
        <dbReference type="ChEBI" id="CHEBI:456216"/>
        <dbReference type="EC" id="2.7.1.26"/>
    </reaction>
</comment>
<keyword evidence="6" id="KW-0067">ATP-binding</keyword>
<evidence type="ECO:0000313" key="10">
    <source>
        <dbReference type="Proteomes" id="UP000256519"/>
    </source>
</evidence>
<dbReference type="SMART" id="SM00904">
    <property type="entry name" value="Flavokinase"/>
    <property type="match status" value="1"/>
</dbReference>
<dbReference type="Proteomes" id="UP000256519">
    <property type="component" value="Unassembled WGS sequence"/>
</dbReference>
<keyword evidence="3" id="KW-0288">FMN</keyword>
<dbReference type="AlphaFoldDB" id="A0A3D8X9C1"/>
<organism evidence="9 10">
    <name type="scientific">Priestia megaterium</name>
    <name type="common">Bacillus megaterium</name>
    <dbReference type="NCBI Taxonomy" id="1404"/>
    <lineage>
        <taxon>Bacteria</taxon>
        <taxon>Bacillati</taxon>
        <taxon>Bacillota</taxon>
        <taxon>Bacilli</taxon>
        <taxon>Bacillales</taxon>
        <taxon>Bacillaceae</taxon>
        <taxon>Priestia</taxon>
    </lineage>
</organism>
<dbReference type="EMBL" id="PQWM01000006">
    <property type="protein sequence ID" value="RDZ18400.1"/>
    <property type="molecule type" value="Genomic_DNA"/>
</dbReference>
<dbReference type="InterPro" id="IPR023468">
    <property type="entry name" value="Riboflavin_kinase"/>
</dbReference>
<evidence type="ECO:0000313" key="9">
    <source>
        <dbReference type="EMBL" id="RDZ18400.1"/>
    </source>
</evidence>
<keyword evidence="4" id="KW-0808">Transferase</keyword>
<proteinExistence type="predicted"/>
<reference evidence="9 10" key="1">
    <citation type="journal article" date="2018" name="Appl. Environ. Microbiol.">
        <title>Antimicrobial susceptibility testing and tentative epidemiological cut-off values of five Bacillus species relevant for use as animal feed additives or for plant protection.</title>
        <authorList>
            <person name="Agerso Y."/>
            <person name="Stuer-Lauridsen B."/>
            <person name="Bjerre K."/>
            <person name="Jensen M.G."/>
            <person name="Johansen E."/>
            <person name="Bennedsen M."/>
            <person name="Brockmann E."/>
            <person name="Nielsen B."/>
        </authorList>
    </citation>
    <scope>NUCLEOTIDE SEQUENCE [LARGE SCALE GENOMIC DNA]</scope>
    <source>
        <strain evidence="9 10">CHCC20162</strain>
    </source>
</reference>
<evidence type="ECO:0000256" key="7">
    <source>
        <dbReference type="ARBA" id="ARBA00047880"/>
    </source>
</evidence>
<dbReference type="SUPFAM" id="SSF82114">
    <property type="entry name" value="Riboflavin kinase-like"/>
    <property type="match status" value="1"/>
</dbReference>
<dbReference type="PANTHER" id="PTHR22749:SF6">
    <property type="entry name" value="RIBOFLAVIN KINASE"/>
    <property type="match status" value="1"/>
</dbReference>
<gene>
    <name evidence="9" type="ORF">C3744_05905</name>
</gene>
<dbReference type="InterPro" id="IPR023465">
    <property type="entry name" value="Riboflavin_kinase_dom_sf"/>
</dbReference>
<evidence type="ECO:0000259" key="8">
    <source>
        <dbReference type="SMART" id="SM00904"/>
    </source>
</evidence>
<keyword evidence="2" id="KW-0285">Flavoprotein</keyword>
<dbReference type="Pfam" id="PF01687">
    <property type="entry name" value="Flavokinase"/>
    <property type="match status" value="1"/>
</dbReference>
<name>A0A3D8X9C1_PRIMG</name>
<evidence type="ECO:0000256" key="2">
    <source>
        <dbReference type="ARBA" id="ARBA00022630"/>
    </source>
</evidence>
<comment type="caution">
    <text evidence="9">The sequence shown here is derived from an EMBL/GenBank/DDBJ whole genome shotgun (WGS) entry which is preliminary data.</text>
</comment>
<evidence type="ECO:0000256" key="4">
    <source>
        <dbReference type="ARBA" id="ARBA00022679"/>
    </source>
</evidence>
<evidence type="ECO:0000256" key="1">
    <source>
        <dbReference type="ARBA" id="ARBA00012105"/>
    </source>
</evidence>
<dbReference type="GO" id="GO:0009398">
    <property type="term" value="P:FMN biosynthetic process"/>
    <property type="evidence" value="ECO:0007669"/>
    <property type="project" value="TreeGrafter"/>
</dbReference>
<accession>A0A3D8X9C1</accession>
<dbReference type="GO" id="GO:0008531">
    <property type="term" value="F:riboflavin kinase activity"/>
    <property type="evidence" value="ECO:0007669"/>
    <property type="project" value="UniProtKB-EC"/>
</dbReference>
<dbReference type="RefSeq" id="WP_116072665.1">
    <property type="nucleotide sequence ID" value="NZ_CP187630.1"/>
</dbReference>
<evidence type="ECO:0000256" key="6">
    <source>
        <dbReference type="ARBA" id="ARBA00022840"/>
    </source>
</evidence>
<evidence type="ECO:0000256" key="3">
    <source>
        <dbReference type="ARBA" id="ARBA00022643"/>
    </source>
</evidence>
<protein>
    <recommendedName>
        <fullName evidence="1">riboflavin kinase</fullName>
        <ecNumber evidence="1">2.7.1.26</ecNumber>
    </recommendedName>
</protein>
<dbReference type="EC" id="2.7.1.26" evidence="1"/>
<dbReference type="GO" id="GO:0005524">
    <property type="term" value="F:ATP binding"/>
    <property type="evidence" value="ECO:0007669"/>
    <property type="project" value="UniProtKB-KW"/>
</dbReference>
<dbReference type="Gene3D" id="2.40.30.30">
    <property type="entry name" value="Riboflavin kinase-like"/>
    <property type="match status" value="1"/>
</dbReference>
<dbReference type="PANTHER" id="PTHR22749">
    <property type="entry name" value="RIBOFLAVIN KINASE/FMN ADENYLYLTRANSFERASE"/>
    <property type="match status" value="1"/>
</dbReference>